<evidence type="ECO:0000313" key="1">
    <source>
        <dbReference type="EMBL" id="OGG39685.1"/>
    </source>
</evidence>
<proteinExistence type="predicted"/>
<dbReference type="EMBL" id="MFKK01000037">
    <property type="protein sequence ID" value="OGG39685.1"/>
    <property type="molecule type" value="Genomic_DNA"/>
</dbReference>
<sequence length="77" mass="8522">MKIKTPPIYFGFLRKTGTRKTGVHPVGTVAAVILFEIGDAVIQKHTGLNTDKYHIEKQGAAKTSQCYVKSCKDAIDW</sequence>
<dbReference type="STRING" id="1798471.A3A21_00070"/>
<gene>
    <name evidence="1" type="ORF">A3A21_00070</name>
</gene>
<reference evidence="1 2" key="1">
    <citation type="journal article" date="2016" name="Nat. Commun.">
        <title>Thousands of microbial genomes shed light on interconnected biogeochemical processes in an aquifer system.</title>
        <authorList>
            <person name="Anantharaman K."/>
            <person name="Brown C.T."/>
            <person name="Hug L.A."/>
            <person name="Sharon I."/>
            <person name="Castelle C.J."/>
            <person name="Probst A.J."/>
            <person name="Thomas B.C."/>
            <person name="Singh A."/>
            <person name="Wilkins M.J."/>
            <person name="Karaoz U."/>
            <person name="Brodie E.L."/>
            <person name="Williams K.H."/>
            <person name="Hubbard S.S."/>
            <person name="Banfield J.F."/>
        </authorList>
    </citation>
    <scope>NUCLEOTIDE SEQUENCE [LARGE SCALE GENOMIC DNA]</scope>
</reference>
<accession>A0A1F6BRW6</accession>
<protein>
    <submittedName>
        <fullName evidence="1">Uncharacterized protein</fullName>
    </submittedName>
</protein>
<dbReference type="Proteomes" id="UP000176996">
    <property type="component" value="Unassembled WGS sequence"/>
</dbReference>
<evidence type="ECO:0000313" key="2">
    <source>
        <dbReference type="Proteomes" id="UP000176996"/>
    </source>
</evidence>
<comment type="caution">
    <text evidence="1">The sequence shown here is derived from an EMBL/GenBank/DDBJ whole genome shotgun (WGS) entry which is preliminary data.</text>
</comment>
<name>A0A1F6BRW6_9BACT</name>
<organism evidence="1 2">
    <name type="scientific">Candidatus Jorgensenbacteria bacterium RIFCSPLOWO2_01_FULL_45_25b</name>
    <dbReference type="NCBI Taxonomy" id="1798471"/>
    <lineage>
        <taxon>Bacteria</taxon>
        <taxon>Candidatus Joergenseniibacteriota</taxon>
    </lineage>
</organism>
<dbReference type="AlphaFoldDB" id="A0A1F6BRW6"/>